<organism evidence="1 2">
    <name type="scientific">Rubus argutus</name>
    <name type="common">Southern blackberry</name>
    <dbReference type="NCBI Taxonomy" id="59490"/>
    <lineage>
        <taxon>Eukaryota</taxon>
        <taxon>Viridiplantae</taxon>
        <taxon>Streptophyta</taxon>
        <taxon>Embryophyta</taxon>
        <taxon>Tracheophyta</taxon>
        <taxon>Spermatophyta</taxon>
        <taxon>Magnoliopsida</taxon>
        <taxon>eudicotyledons</taxon>
        <taxon>Gunneridae</taxon>
        <taxon>Pentapetalae</taxon>
        <taxon>rosids</taxon>
        <taxon>fabids</taxon>
        <taxon>Rosales</taxon>
        <taxon>Rosaceae</taxon>
        <taxon>Rosoideae</taxon>
        <taxon>Rosoideae incertae sedis</taxon>
        <taxon>Rubus</taxon>
    </lineage>
</organism>
<name>A0AAW1XWY0_RUBAR</name>
<dbReference type="EMBL" id="JBEDUW010000003">
    <property type="protein sequence ID" value="KAK9941028.1"/>
    <property type="molecule type" value="Genomic_DNA"/>
</dbReference>
<sequence>MDGLEGNMGQSTRDGCCAESDVEKAEFLGSECDGVELKVCGDGRDGRTPSWVCGLPWLGSIELVIAEEEKLTGLMIVVIVGLHLKRRK</sequence>
<accession>A0AAW1XWY0</accession>
<proteinExistence type="predicted"/>
<reference evidence="1 2" key="1">
    <citation type="journal article" date="2023" name="G3 (Bethesda)">
        <title>A chromosome-length genome assembly and annotation of blackberry (Rubus argutus, cv. 'Hillquist').</title>
        <authorList>
            <person name="Bruna T."/>
            <person name="Aryal R."/>
            <person name="Dudchenko O."/>
            <person name="Sargent D.J."/>
            <person name="Mead D."/>
            <person name="Buti M."/>
            <person name="Cavallini A."/>
            <person name="Hytonen T."/>
            <person name="Andres J."/>
            <person name="Pham M."/>
            <person name="Weisz D."/>
            <person name="Mascagni F."/>
            <person name="Usai G."/>
            <person name="Natali L."/>
            <person name="Bassil N."/>
            <person name="Fernandez G.E."/>
            <person name="Lomsadze A."/>
            <person name="Armour M."/>
            <person name="Olukolu B."/>
            <person name="Poorten T."/>
            <person name="Britton C."/>
            <person name="Davik J."/>
            <person name="Ashrafi H."/>
            <person name="Aiden E.L."/>
            <person name="Borodovsky M."/>
            <person name="Worthington M."/>
        </authorList>
    </citation>
    <scope>NUCLEOTIDE SEQUENCE [LARGE SCALE GENOMIC DNA]</scope>
    <source>
        <strain evidence="1">PI 553951</strain>
    </source>
</reference>
<evidence type="ECO:0000313" key="2">
    <source>
        <dbReference type="Proteomes" id="UP001457282"/>
    </source>
</evidence>
<keyword evidence="2" id="KW-1185">Reference proteome</keyword>
<dbReference type="Proteomes" id="UP001457282">
    <property type="component" value="Unassembled WGS sequence"/>
</dbReference>
<evidence type="ECO:0000313" key="1">
    <source>
        <dbReference type="EMBL" id="KAK9941028.1"/>
    </source>
</evidence>
<comment type="caution">
    <text evidence="1">The sequence shown here is derived from an EMBL/GenBank/DDBJ whole genome shotgun (WGS) entry which is preliminary data.</text>
</comment>
<protein>
    <submittedName>
        <fullName evidence="1">Uncharacterized protein</fullName>
    </submittedName>
</protein>
<gene>
    <name evidence="1" type="ORF">M0R45_017657</name>
</gene>
<dbReference type="AlphaFoldDB" id="A0AAW1XWY0"/>